<dbReference type="RefSeq" id="WP_264504803.1">
    <property type="nucleotide sequence ID" value="NZ_JAPDFL010000001.1"/>
</dbReference>
<keyword evidence="4" id="KW-1185">Reference proteome</keyword>
<comment type="caution">
    <text evidence="3">The sequence shown here is derived from an EMBL/GenBank/DDBJ whole genome shotgun (WGS) entry which is preliminary data.</text>
</comment>
<protein>
    <submittedName>
        <fullName evidence="3">ABC transporter substrate-binding protein</fullName>
    </submittedName>
</protein>
<evidence type="ECO:0000313" key="4">
    <source>
        <dbReference type="Proteomes" id="UP001208938"/>
    </source>
</evidence>
<dbReference type="PANTHER" id="PTHR30006">
    <property type="entry name" value="THIAMINE-BINDING PERIPLASMIC PROTEIN-RELATED"/>
    <property type="match status" value="1"/>
</dbReference>
<feature type="signal peptide" evidence="2">
    <location>
        <begin position="1"/>
        <end position="25"/>
    </location>
</feature>
<sequence length="343" mass="37258">MPRLKSLTLSSLSTLALLAAAPAGATTFTISWWGFNGDKLQDIIVNPFQEMCGCEVVFETGNNGDRVNRLQMRSGAGVDVIYLTDSYSQAAIEQGLFQPIDRAQIPNIDQLYDLAQAPQGEFGPAYTVGRIGLVYDAARVSPPITSWNDLWREDLAGMISLPNITTTSGPMVVLRAGAHAGVNAFEDADAAFGALAELVPNVVTNYNTGSEMINLFSTGEIAVSMTQDFTLNPLRAAVPTIEWAQLEDGEIAVLNTLNIPVGSENVELAHQFINFVLSAEIQQQLAEQGVDAPVNTMVDLTPEQASAWTYGADQIASLHRIDYSQLNPARTQWLDRWNETFGM</sequence>
<dbReference type="InterPro" id="IPR006059">
    <property type="entry name" value="SBP"/>
</dbReference>
<proteinExistence type="predicted"/>
<dbReference type="Pfam" id="PF13416">
    <property type="entry name" value="SBP_bac_8"/>
    <property type="match status" value="1"/>
</dbReference>
<evidence type="ECO:0000313" key="3">
    <source>
        <dbReference type="EMBL" id="MCW1931712.1"/>
    </source>
</evidence>
<dbReference type="CDD" id="cd13589">
    <property type="entry name" value="PBP2_polyamine_RpCGA009"/>
    <property type="match status" value="1"/>
</dbReference>
<organism evidence="3 4">
    <name type="scientific">Pararhodobacter zhoushanensis</name>
    <dbReference type="NCBI Taxonomy" id="2479545"/>
    <lineage>
        <taxon>Bacteria</taxon>
        <taxon>Pseudomonadati</taxon>
        <taxon>Pseudomonadota</taxon>
        <taxon>Alphaproteobacteria</taxon>
        <taxon>Rhodobacterales</taxon>
        <taxon>Paracoccaceae</taxon>
        <taxon>Pararhodobacter</taxon>
    </lineage>
</organism>
<name>A0ABT3GVY8_9RHOB</name>
<feature type="chain" id="PRO_5046979748" evidence="2">
    <location>
        <begin position="26"/>
        <end position="343"/>
    </location>
</feature>
<dbReference type="PANTHER" id="PTHR30006:SF2">
    <property type="entry name" value="ABC TRANSPORTER SUBSTRATE-BINDING PROTEIN"/>
    <property type="match status" value="1"/>
</dbReference>
<reference evidence="3 4" key="1">
    <citation type="submission" date="2022-10" db="EMBL/GenBank/DDBJ databases">
        <title>Pararhodobacter sp. nov., isolated from marine algae.</title>
        <authorList>
            <person name="Choi B.J."/>
            <person name="Kim J.M."/>
            <person name="Lee J.K."/>
            <person name="Choi D.G."/>
            <person name="Jeon C.O."/>
        </authorList>
    </citation>
    <scope>NUCLEOTIDE SEQUENCE [LARGE SCALE GENOMIC DNA]</scope>
    <source>
        <strain evidence="3 4">ZQ420</strain>
    </source>
</reference>
<gene>
    <name evidence="3" type="ORF">OKW52_05400</name>
</gene>
<dbReference type="SUPFAM" id="SSF53850">
    <property type="entry name" value="Periplasmic binding protein-like II"/>
    <property type="match status" value="1"/>
</dbReference>
<evidence type="ECO:0000256" key="1">
    <source>
        <dbReference type="ARBA" id="ARBA00022729"/>
    </source>
</evidence>
<accession>A0ABT3GVY8</accession>
<keyword evidence="1 2" id="KW-0732">Signal</keyword>
<dbReference type="Proteomes" id="UP001208938">
    <property type="component" value="Unassembled WGS sequence"/>
</dbReference>
<dbReference type="Gene3D" id="3.40.190.10">
    <property type="entry name" value="Periplasmic binding protein-like II"/>
    <property type="match status" value="2"/>
</dbReference>
<evidence type="ECO:0000256" key="2">
    <source>
        <dbReference type="SAM" id="SignalP"/>
    </source>
</evidence>
<dbReference type="EMBL" id="JAPDFL010000001">
    <property type="protein sequence ID" value="MCW1931712.1"/>
    <property type="molecule type" value="Genomic_DNA"/>
</dbReference>